<keyword evidence="3" id="KW-0687">Ribonucleoprotein</keyword>
<name>A0A087UJC6_STEMI</name>
<gene>
    <name evidence="3" type="ORF">X975_06962</name>
</gene>
<dbReference type="STRING" id="407821.A0A087UJC6"/>
<dbReference type="OrthoDB" id="72819at2759"/>
<dbReference type="Proteomes" id="UP000054359">
    <property type="component" value="Unassembled WGS sequence"/>
</dbReference>
<dbReference type="Pfam" id="PF18036">
    <property type="entry name" value="Ubiquitin_4"/>
    <property type="match status" value="1"/>
</dbReference>
<feature type="domain" description="SNRNP25 ubiquitin-like" evidence="2">
    <location>
        <begin position="80"/>
        <end position="160"/>
    </location>
</feature>
<dbReference type="InterPro" id="IPR040610">
    <property type="entry name" value="SNRNP25_ubiquitin"/>
</dbReference>
<reference evidence="3 4" key="1">
    <citation type="submission" date="2013-11" db="EMBL/GenBank/DDBJ databases">
        <title>Genome sequencing of Stegodyphus mimosarum.</title>
        <authorList>
            <person name="Bechsgaard J."/>
        </authorList>
    </citation>
    <scope>NUCLEOTIDE SEQUENCE [LARGE SCALE GENOMIC DNA]</scope>
</reference>
<feature type="non-terminal residue" evidence="3">
    <location>
        <position position="161"/>
    </location>
</feature>
<feature type="region of interest" description="Disordered" evidence="1">
    <location>
        <begin position="12"/>
        <end position="33"/>
    </location>
</feature>
<dbReference type="Gene3D" id="3.10.20.90">
    <property type="entry name" value="Phosphatidylinositol 3-kinase Catalytic Subunit, Chain A, domain 1"/>
    <property type="match status" value="1"/>
</dbReference>
<dbReference type="SUPFAM" id="SSF54236">
    <property type="entry name" value="Ubiquitin-like"/>
    <property type="match status" value="1"/>
</dbReference>
<accession>A0A087UJC6</accession>
<evidence type="ECO:0000256" key="1">
    <source>
        <dbReference type="SAM" id="MobiDB-lite"/>
    </source>
</evidence>
<organism evidence="3 4">
    <name type="scientific">Stegodyphus mimosarum</name>
    <name type="common">African social velvet spider</name>
    <dbReference type="NCBI Taxonomy" id="407821"/>
    <lineage>
        <taxon>Eukaryota</taxon>
        <taxon>Metazoa</taxon>
        <taxon>Ecdysozoa</taxon>
        <taxon>Arthropoda</taxon>
        <taxon>Chelicerata</taxon>
        <taxon>Arachnida</taxon>
        <taxon>Araneae</taxon>
        <taxon>Araneomorphae</taxon>
        <taxon>Entelegynae</taxon>
        <taxon>Eresoidea</taxon>
        <taxon>Eresidae</taxon>
        <taxon>Stegodyphus</taxon>
    </lineage>
</organism>
<sequence>MNESFALDIKTEKITDTVDNHKENNGESKPAAMSHQEALEFVAKGMADIIKTDPLLKYLPSSATLEELNSMLALEHGRAMTVIVHRADGQSYSVVVEQKATVMDLKKAIQRHVELKLKREGCGRTLSWRYVWKTYWLYHEGEKLTQDDKPLKDYQIKNNSE</sequence>
<dbReference type="InterPro" id="IPR039690">
    <property type="entry name" value="SNRNP25"/>
</dbReference>
<feature type="compositionally biased region" description="Basic and acidic residues" evidence="1">
    <location>
        <begin position="12"/>
        <end position="26"/>
    </location>
</feature>
<dbReference type="InterPro" id="IPR029071">
    <property type="entry name" value="Ubiquitin-like_domsf"/>
</dbReference>
<protein>
    <submittedName>
        <fullName evidence="3">U11/U12 small nuclear ribonucleoprotein</fullName>
    </submittedName>
</protein>
<dbReference type="GO" id="GO:0000398">
    <property type="term" value="P:mRNA splicing, via spliceosome"/>
    <property type="evidence" value="ECO:0007669"/>
    <property type="project" value="InterPro"/>
</dbReference>
<proteinExistence type="predicted"/>
<dbReference type="PANTHER" id="PTHR14942:SF0">
    <property type="entry name" value="U11_U12 SMALL NUCLEAR RIBONUCLEOPROTEIN 25 KDA PROTEIN"/>
    <property type="match status" value="1"/>
</dbReference>
<dbReference type="AlphaFoldDB" id="A0A087UJC6"/>
<evidence type="ECO:0000313" key="3">
    <source>
        <dbReference type="EMBL" id="KFM77465.1"/>
    </source>
</evidence>
<dbReference type="OMA" id="KHVWANF"/>
<keyword evidence="4" id="KW-1185">Reference proteome</keyword>
<evidence type="ECO:0000259" key="2">
    <source>
        <dbReference type="Pfam" id="PF18036"/>
    </source>
</evidence>
<dbReference type="PANTHER" id="PTHR14942">
    <property type="entry name" value="U11/U12 SMALL NUCLEAR RIBONUCLEOPROTEIN 25 KDA PROTEIN"/>
    <property type="match status" value="1"/>
</dbReference>
<evidence type="ECO:0000313" key="4">
    <source>
        <dbReference type="Proteomes" id="UP000054359"/>
    </source>
</evidence>
<dbReference type="CDD" id="cd17058">
    <property type="entry name" value="Ubl_SNRNP25"/>
    <property type="match status" value="1"/>
</dbReference>
<dbReference type="GO" id="GO:0005689">
    <property type="term" value="C:U12-type spliceosomal complex"/>
    <property type="evidence" value="ECO:0007669"/>
    <property type="project" value="TreeGrafter"/>
</dbReference>
<dbReference type="EMBL" id="KK120076">
    <property type="protein sequence ID" value="KFM77465.1"/>
    <property type="molecule type" value="Genomic_DNA"/>
</dbReference>